<dbReference type="Gene3D" id="1.10.510.10">
    <property type="entry name" value="Transferase(Phosphotransferase) domain 1"/>
    <property type="match status" value="1"/>
</dbReference>
<evidence type="ECO:0000256" key="3">
    <source>
        <dbReference type="SAM" id="MobiDB-lite"/>
    </source>
</evidence>
<protein>
    <submittedName>
        <fullName evidence="5">Serine/threonine-protein kinase SIK2</fullName>
    </submittedName>
</protein>
<name>A0A1Q9ESV8_SYMMI</name>
<dbReference type="SMART" id="SM00220">
    <property type="entry name" value="S_TKc"/>
    <property type="match status" value="1"/>
</dbReference>
<evidence type="ECO:0000256" key="1">
    <source>
        <dbReference type="ARBA" id="ARBA00022741"/>
    </source>
</evidence>
<feature type="domain" description="Protein kinase" evidence="4">
    <location>
        <begin position="552"/>
        <end position="859"/>
    </location>
</feature>
<dbReference type="InterPro" id="IPR000719">
    <property type="entry name" value="Prot_kinase_dom"/>
</dbReference>
<proteinExistence type="predicted"/>
<dbReference type="GO" id="GO:0035556">
    <property type="term" value="P:intracellular signal transduction"/>
    <property type="evidence" value="ECO:0007669"/>
    <property type="project" value="TreeGrafter"/>
</dbReference>
<dbReference type="AlphaFoldDB" id="A0A1Q9ESV8"/>
<keyword evidence="1" id="KW-0547">Nucleotide-binding</keyword>
<dbReference type="PANTHER" id="PTHR24346">
    <property type="entry name" value="MAP/MICROTUBULE AFFINITY-REGULATING KINASE"/>
    <property type="match status" value="1"/>
</dbReference>
<sequence length="965" mass="104920">MEVLCFRRIVDCFTFDASGKTGPSCLISIGDGWQASGGDDCGPGGNAGNVSAVGATGGTASQLQDVEVDQLARELDLCSQVFEGLQLEARADDTSALGGSFAAVEGTVEVVSTVEDAGMDHVGSNMTEAEAPVGAPTDRPAEKVCEAPKYLFLCDGIWELCRSSRRSSKLRGSSAGPGKLGIDLTVRFGRSEANPSQSQSPLQATLLARAGKEQALPPWHRQYLTMSVHKKANSACGSIGSLTPPLVPGTEEVLQGLGRKGSAAGDYHRNLEVRSRPEPLHRACAQDPGFACDLLAAEAPAMKYWAGERGREAAASPQRGSVPPGTTLSRGSSSNGPLGEMTGFRTRKGVVLLYEPDLLDAWIGRRIEKLEGGSFADMESGKTLNKQEGKSYKAYLKRHKSRNEEARLADKLFHIKYLPLQADETRAYIARFPAQVKNLLPKARKIRNKLRREGGGDCDTTLLPAAETTQSEVNADTPPDWGGDSQTDEDTPQNNWPWGEQGPQERVRVQGGLLHPSGLSKSEFCSAMAPGACGVLEEISADDLSESMQTIASTMGPWKSGSFRFVKKLEEAARNHGRVDMMESEGKNQHSVAVKRMPNSWIRSGPEEFADMHPHECENPWRNIGVLAELKKKGYSATCELLGVFCDEDHTYAVTTLATGGDMFSWCENRPHPTPDREAEMLPLVAQTFSAVEWLHALGIAHRDLSLENLLLTGPNSTAPQTVKLIDFGMAHIGRVCPPVASLSPGKPSYQAPELHLRREYDGFQADSFALGVVVYAMAVGNYPWTSTKPGRSRIFDWVSCHGIRRYFQRSDITKFFSSALIELMAELLLLLPSERIGLVKTRSTSSQGGTSRDRAEWQTDCVLGSSACGVFSGLDSSNMAAELLSSATIPREDPRPPLVRRMSKDIKDFSTDVPSWNGDPGLFHTFETARRWYEKTLKEGERRGAAARVCGASFLDQPARWFAT</sequence>
<comment type="caution">
    <text evidence="5">The sequence shown here is derived from an EMBL/GenBank/DDBJ whole genome shotgun (WGS) entry which is preliminary data.</text>
</comment>
<feature type="region of interest" description="Disordered" evidence="3">
    <location>
        <begin position="310"/>
        <end position="341"/>
    </location>
</feature>
<feature type="compositionally biased region" description="Polar residues" evidence="3">
    <location>
        <begin position="324"/>
        <end position="336"/>
    </location>
</feature>
<dbReference type="Pfam" id="PF00069">
    <property type="entry name" value="Pkinase"/>
    <property type="match status" value="1"/>
</dbReference>
<dbReference type="Proteomes" id="UP000186817">
    <property type="component" value="Unassembled WGS sequence"/>
</dbReference>
<keyword evidence="2" id="KW-0067">ATP-binding</keyword>
<reference evidence="5 6" key="1">
    <citation type="submission" date="2016-02" db="EMBL/GenBank/DDBJ databases">
        <title>Genome analysis of coral dinoflagellate symbionts highlights evolutionary adaptations to a symbiotic lifestyle.</title>
        <authorList>
            <person name="Aranda M."/>
            <person name="Li Y."/>
            <person name="Liew Y.J."/>
            <person name="Baumgarten S."/>
            <person name="Simakov O."/>
            <person name="Wilson M."/>
            <person name="Piel J."/>
            <person name="Ashoor H."/>
            <person name="Bougouffa S."/>
            <person name="Bajic V.B."/>
            <person name="Ryu T."/>
            <person name="Ravasi T."/>
            <person name="Bayer T."/>
            <person name="Micklem G."/>
            <person name="Kim H."/>
            <person name="Bhak J."/>
            <person name="Lajeunesse T.C."/>
            <person name="Voolstra C.R."/>
        </authorList>
    </citation>
    <scope>NUCLEOTIDE SEQUENCE [LARGE SCALE GENOMIC DNA]</scope>
    <source>
        <strain evidence="5 6">CCMP2467</strain>
    </source>
</reference>
<dbReference type="PANTHER" id="PTHR24346:SF30">
    <property type="entry name" value="MATERNAL EMBRYONIC LEUCINE ZIPPER KINASE"/>
    <property type="match status" value="1"/>
</dbReference>
<dbReference type="InterPro" id="IPR011009">
    <property type="entry name" value="Kinase-like_dom_sf"/>
</dbReference>
<dbReference type="PROSITE" id="PS50011">
    <property type="entry name" value="PROTEIN_KINASE_DOM"/>
    <property type="match status" value="1"/>
</dbReference>
<evidence type="ECO:0000256" key="2">
    <source>
        <dbReference type="ARBA" id="ARBA00022840"/>
    </source>
</evidence>
<keyword evidence="6" id="KW-1185">Reference proteome</keyword>
<accession>A0A1Q9ESV8</accession>
<evidence type="ECO:0000313" key="5">
    <source>
        <dbReference type="EMBL" id="OLQ10510.1"/>
    </source>
</evidence>
<dbReference type="GO" id="GO:0005524">
    <property type="term" value="F:ATP binding"/>
    <property type="evidence" value="ECO:0007669"/>
    <property type="project" value="UniProtKB-KW"/>
</dbReference>
<keyword evidence="5" id="KW-0808">Transferase</keyword>
<dbReference type="GO" id="GO:0005737">
    <property type="term" value="C:cytoplasm"/>
    <property type="evidence" value="ECO:0007669"/>
    <property type="project" value="TreeGrafter"/>
</dbReference>
<feature type="region of interest" description="Disordered" evidence="3">
    <location>
        <begin position="452"/>
        <end position="502"/>
    </location>
</feature>
<evidence type="ECO:0000259" key="4">
    <source>
        <dbReference type="PROSITE" id="PS50011"/>
    </source>
</evidence>
<dbReference type="EMBL" id="LSRX01000076">
    <property type="protein sequence ID" value="OLQ10510.1"/>
    <property type="molecule type" value="Genomic_DNA"/>
</dbReference>
<dbReference type="GO" id="GO:0004674">
    <property type="term" value="F:protein serine/threonine kinase activity"/>
    <property type="evidence" value="ECO:0007669"/>
    <property type="project" value="TreeGrafter"/>
</dbReference>
<keyword evidence="5" id="KW-0418">Kinase</keyword>
<gene>
    <name evidence="5" type="primary">SIK2</name>
    <name evidence="5" type="ORF">AK812_SmicGene5777</name>
</gene>
<dbReference type="SUPFAM" id="SSF56112">
    <property type="entry name" value="Protein kinase-like (PK-like)"/>
    <property type="match status" value="1"/>
</dbReference>
<evidence type="ECO:0000313" key="6">
    <source>
        <dbReference type="Proteomes" id="UP000186817"/>
    </source>
</evidence>
<dbReference type="OrthoDB" id="193931at2759"/>
<organism evidence="5 6">
    <name type="scientific">Symbiodinium microadriaticum</name>
    <name type="common">Dinoflagellate</name>
    <name type="synonym">Zooxanthella microadriatica</name>
    <dbReference type="NCBI Taxonomy" id="2951"/>
    <lineage>
        <taxon>Eukaryota</taxon>
        <taxon>Sar</taxon>
        <taxon>Alveolata</taxon>
        <taxon>Dinophyceae</taxon>
        <taxon>Suessiales</taxon>
        <taxon>Symbiodiniaceae</taxon>
        <taxon>Symbiodinium</taxon>
    </lineage>
</organism>